<reference evidence="9 10" key="2">
    <citation type="journal article" date="2011" name="Stand. Genomic Sci.">
        <title>Complete genome sequence of Calditerrivibrio nitroreducens type strain (Yu37-1).</title>
        <authorList>
            <person name="Pitluck S."/>
            <person name="Sikorski J."/>
            <person name="Zeytun A."/>
            <person name="Lapidus A."/>
            <person name="Nolan M."/>
            <person name="Lucas S."/>
            <person name="Hammon N."/>
            <person name="Deshpande S."/>
            <person name="Cheng J.F."/>
            <person name="Tapia R."/>
            <person name="Han C."/>
            <person name="Goodwin L."/>
            <person name="Liolios K."/>
            <person name="Pagani I."/>
            <person name="Ivanova N."/>
            <person name="Mavromatis K."/>
            <person name="Pati A."/>
            <person name="Chen A."/>
            <person name="Palaniappan K."/>
            <person name="Hauser L."/>
            <person name="Chang Y.J."/>
            <person name="Jeffries C.D."/>
            <person name="Detter J.C."/>
            <person name="Brambilla E."/>
            <person name="Djao O.D."/>
            <person name="Rohde M."/>
            <person name="Spring S."/>
            <person name="Goker M."/>
            <person name="Woyke T."/>
            <person name="Bristow J."/>
            <person name="Eisen J.A."/>
            <person name="Markowitz V."/>
            <person name="Hugenholtz P."/>
            <person name="Kyrpides N.C."/>
            <person name="Klenk H.P."/>
            <person name="Land M."/>
        </authorList>
    </citation>
    <scope>NUCLEOTIDE SEQUENCE [LARGE SCALE GENOMIC DNA]</scope>
    <source>
        <strain evidence="10">DSM 19672 / NBRC 101217 / Yu37-1</strain>
    </source>
</reference>
<dbReference type="PANTHER" id="PTHR42690:SF1">
    <property type="entry name" value="THREONINE SYNTHASE-LIKE 2"/>
    <property type="match status" value="1"/>
</dbReference>
<evidence type="ECO:0000259" key="7">
    <source>
        <dbReference type="Pfam" id="PF00291"/>
    </source>
</evidence>
<dbReference type="eggNOG" id="COG0498">
    <property type="taxonomic scope" value="Bacteria"/>
</dbReference>
<name>E4TJ14_CALNY</name>
<keyword evidence="4 9" id="KW-0456">Lyase</keyword>
<evidence type="ECO:0000256" key="1">
    <source>
        <dbReference type="ARBA" id="ARBA00001933"/>
    </source>
</evidence>
<evidence type="ECO:0000256" key="2">
    <source>
        <dbReference type="ARBA" id="ARBA00005517"/>
    </source>
</evidence>
<dbReference type="InterPro" id="IPR004450">
    <property type="entry name" value="Thr_synthase-like"/>
</dbReference>
<comment type="similarity">
    <text evidence="2">Belongs to the threonine synthase family.</text>
</comment>
<comment type="cofactor">
    <cofactor evidence="1 6">
        <name>pyridoxal 5'-phosphate</name>
        <dbReference type="ChEBI" id="CHEBI:597326"/>
    </cofactor>
</comment>
<dbReference type="Pfam" id="PF14821">
    <property type="entry name" value="Thr_synth_N"/>
    <property type="match status" value="1"/>
</dbReference>
<dbReference type="InterPro" id="IPR001926">
    <property type="entry name" value="TrpB-like_PALP"/>
</dbReference>
<dbReference type="CDD" id="cd01560">
    <property type="entry name" value="Thr-synth_2"/>
    <property type="match status" value="1"/>
</dbReference>
<evidence type="ECO:0000313" key="10">
    <source>
        <dbReference type="Proteomes" id="UP000007039"/>
    </source>
</evidence>
<dbReference type="Proteomes" id="UP000007039">
    <property type="component" value="Chromosome"/>
</dbReference>
<dbReference type="InterPro" id="IPR051166">
    <property type="entry name" value="Threonine_Synthase"/>
</dbReference>
<dbReference type="InterPro" id="IPR037158">
    <property type="entry name" value="Thr_synth_N_sf"/>
</dbReference>
<keyword evidence="3 6" id="KW-0663">Pyridoxal phosphate</keyword>
<evidence type="ECO:0000256" key="6">
    <source>
        <dbReference type="PIRSR" id="PIRSR604450-51"/>
    </source>
</evidence>
<dbReference type="InterPro" id="IPR029144">
    <property type="entry name" value="Thr_synth_N"/>
</dbReference>
<dbReference type="GO" id="GO:0009088">
    <property type="term" value="P:threonine biosynthetic process"/>
    <property type="evidence" value="ECO:0007669"/>
    <property type="project" value="UniProtKB-UniRule"/>
</dbReference>
<reference key="1">
    <citation type="submission" date="2010-11" db="EMBL/GenBank/DDBJ databases">
        <title>The complete genome of chromosome of Calditerrivibrio nitroreducens DSM 19672.</title>
        <authorList>
            <consortium name="US DOE Joint Genome Institute (JGI-PGF)"/>
            <person name="Lucas S."/>
            <person name="Copeland A."/>
            <person name="Lapidus A."/>
            <person name="Bruce D."/>
            <person name="Goodwin L."/>
            <person name="Pitluck S."/>
            <person name="Kyrpides N."/>
            <person name="Mavromatis K."/>
            <person name="Ivanova N."/>
            <person name="Mikhailova N."/>
            <person name="Zeytun A."/>
            <person name="Brettin T."/>
            <person name="Detter J.C."/>
            <person name="Tapia R."/>
            <person name="Han C."/>
            <person name="Land M."/>
            <person name="Hauser L."/>
            <person name="Markowitz V."/>
            <person name="Cheng J.-F."/>
            <person name="Hugenholtz P."/>
            <person name="Woyke T."/>
            <person name="Wu D."/>
            <person name="Spring S."/>
            <person name="Schroeder M."/>
            <person name="Brambilla E."/>
            <person name="Klenk H.-P."/>
            <person name="Eisen J.A."/>
        </authorList>
    </citation>
    <scope>NUCLEOTIDE SEQUENCE [LARGE SCALE GENOMIC DNA]</scope>
    <source>
        <strain>DSM 19672</strain>
    </source>
</reference>
<dbReference type="PANTHER" id="PTHR42690">
    <property type="entry name" value="THREONINE SYNTHASE FAMILY MEMBER"/>
    <property type="match status" value="1"/>
</dbReference>
<dbReference type="AlphaFoldDB" id="E4TJ14"/>
<dbReference type="Pfam" id="PF00291">
    <property type="entry name" value="PALP"/>
    <property type="match status" value="1"/>
</dbReference>
<evidence type="ECO:0000256" key="5">
    <source>
        <dbReference type="NCBIfam" id="TIGR00260"/>
    </source>
</evidence>
<dbReference type="KEGG" id="cni:Calni_1238"/>
<dbReference type="OrthoDB" id="9763107at2"/>
<proteinExistence type="inferred from homology"/>
<dbReference type="Pfam" id="PF24857">
    <property type="entry name" value="THR4_C"/>
    <property type="match status" value="1"/>
</dbReference>
<dbReference type="SUPFAM" id="SSF53686">
    <property type="entry name" value="Tryptophan synthase beta subunit-like PLP-dependent enzymes"/>
    <property type="match status" value="1"/>
</dbReference>
<organism evidence="9 10">
    <name type="scientific">Calditerrivibrio nitroreducens (strain DSM 19672 / NBRC 101217 / Yu37-1)</name>
    <dbReference type="NCBI Taxonomy" id="768670"/>
    <lineage>
        <taxon>Bacteria</taxon>
        <taxon>Pseudomonadati</taxon>
        <taxon>Deferribacterota</taxon>
        <taxon>Deferribacteres</taxon>
        <taxon>Deferribacterales</taxon>
        <taxon>Calditerrivibrionaceae</taxon>
    </lineage>
</organism>
<accession>E4TJ14</accession>
<dbReference type="HOGENOM" id="CLU_015170_1_0_0"/>
<dbReference type="EMBL" id="CP002347">
    <property type="protein sequence ID" value="ADR19146.1"/>
    <property type="molecule type" value="Genomic_DNA"/>
</dbReference>
<feature type="domain" description="Tryptophan synthase beta chain-like PALP" evidence="7">
    <location>
        <begin position="101"/>
        <end position="317"/>
    </location>
</feature>
<dbReference type="EC" id="4.2.3.1" evidence="5"/>
<feature type="modified residue" description="N6-(pyridoxal phosphate)lysine" evidence="6">
    <location>
        <position position="111"/>
    </location>
</feature>
<dbReference type="STRING" id="768670.Calni_1238"/>
<dbReference type="NCBIfam" id="TIGR00260">
    <property type="entry name" value="thrC"/>
    <property type="match status" value="1"/>
</dbReference>
<evidence type="ECO:0000256" key="4">
    <source>
        <dbReference type="ARBA" id="ARBA00023239"/>
    </source>
</evidence>
<dbReference type="GO" id="GO:0004795">
    <property type="term" value="F:threonine synthase activity"/>
    <property type="evidence" value="ECO:0007669"/>
    <property type="project" value="UniProtKB-UniRule"/>
</dbReference>
<dbReference type="RefSeq" id="WP_013451358.1">
    <property type="nucleotide sequence ID" value="NC_014758.1"/>
</dbReference>
<protein>
    <recommendedName>
        <fullName evidence="5">Threonine synthase</fullName>
        <ecNumber evidence="5">4.2.3.1</ecNumber>
    </recommendedName>
</protein>
<sequence>MKYKSTRGKVNQLSFSETVLMGLADDGGLIIPEKIPQIGKEDILRLRDLPYKELALNIMGYFIDDIPQSDLKKIIDDSYSTFDTEEVIPVVSFGGNLFIGEIFHGPTHAFKDIALQFLGNLFSFILNQKGQKMNILGATSGDTGSAAIYGFKGKKDINIFILHPHGKVSPVQELQMTTVDDKNVFNIAIEGTFDDCQFIVKSIFNDLEFKKRYSLGAINSINWSRVLAQIVYYFYTYFKSTKDNNELPEVYFAVPTGNFGNIFAGFVARKMGLPIKKLILATNENNILTRFINNGDYSLSKVVETYSPSMDIQIASNLERYLYFLYNEDSGILSEKMKEFEKNRSLSFQGNELKKIQSDFISVSTSNDQTLKMIKDFYEKYSYILDPHTACAINAVENVYNSDDIFIALATAHPAKFEDAIVKAIGIKPEEPSRIKQIKGKPKKFTILKNSIEDVKRFIQETLS</sequence>
<gene>
    <name evidence="9" type="ordered locus">Calni_1238</name>
</gene>
<evidence type="ECO:0000256" key="3">
    <source>
        <dbReference type="ARBA" id="ARBA00022898"/>
    </source>
</evidence>
<evidence type="ECO:0000259" key="8">
    <source>
        <dbReference type="Pfam" id="PF14821"/>
    </source>
</evidence>
<dbReference type="Gene3D" id="3.90.1380.10">
    <property type="entry name" value="Threonine synthase, N-terminal domain"/>
    <property type="match status" value="1"/>
</dbReference>
<dbReference type="FunFam" id="3.90.1380.10:FF:000003">
    <property type="entry name" value="THR4p Threonine synthase"/>
    <property type="match status" value="1"/>
</dbReference>
<dbReference type="InterPro" id="IPR036052">
    <property type="entry name" value="TrpB-like_PALP_sf"/>
</dbReference>
<evidence type="ECO:0000313" key="9">
    <source>
        <dbReference type="EMBL" id="ADR19146.1"/>
    </source>
</evidence>
<feature type="domain" description="Threonine synthase N-terminal" evidence="8">
    <location>
        <begin position="2"/>
        <end position="79"/>
    </location>
</feature>
<dbReference type="Gene3D" id="3.40.50.1100">
    <property type="match status" value="2"/>
</dbReference>
<keyword evidence="10" id="KW-1185">Reference proteome</keyword>